<dbReference type="OrthoDB" id="9804984at2"/>
<accession>A0A6I1EMF2</accession>
<comment type="pathway">
    <text evidence="4">Amino-acid biosynthesis; L-valine biosynthesis; L-valine from pyruvate: step 4/4.</text>
</comment>
<reference evidence="15 16" key="1">
    <citation type="submission" date="2019-10" db="EMBL/GenBank/DDBJ databases">
        <title>Genome diversity of Sutterella seckii.</title>
        <authorList>
            <person name="Chaplin A.V."/>
            <person name="Sokolova S.R."/>
            <person name="Mosin K.A."/>
            <person name="Ivanova E.L."/>
            <person name="Kochetkova T.O."/>
            <person name="Goltsov A.Y."/>
            <person name="Trofimov D.Y."/>
            <person name="Efimov B.A."/>
        </authorList>
    </citation>
    <scope>NUCLEOTIDE SEQUENCE [LARGE SCALE GENOMIC DNA]</scope>
    <source>
        <strain evidence="15 16">ASD393</strain>
    </source>
</reference>
<dbReference type="AlphaFoldDB" id="A0A6I1EMF2"/>
<dbReference type="GO" id="GO:0009099">
    <property type="term" value="P:L-valine biosynthetic process"/>
    <property type="evidence" value="ECO:0007669"/>
    <property type="project" value="UniProtKB-UniPathway"/>
</dbReference>
<evidence type="ECO:0000256" key="12">
    <source>
        <dbReference type="ARBA" id="ARBA00048798"/>
    </source>
</evidence>
<comment type="cofactor">
    <cofactor evidence="1">
        <name>pyridoxal 5'-phosphate</name>
        <dbReference type="ChEBI" id="CHEBI:597326"/>
    </cofactor>
</comment>
<comment type="caution">
    <text evidence="15">The sequence shown here is derived from an EMBL/GenBank/DDBJ whole genome shotgun (WGS) entry which is preliminary data.</text>
</comment>
<evidence type="ECO:0000256" key="13">
    <source>
        <dbReference type="ARBA" id="ARBA00049229"/>
    </source>
</evidence>
<evidence type="ECO:0000256" key="6">
    <source>
        <dbReference type="ARBA" id="ARBA00009320"/>
    </source>
</evidence>
<comment type="catalytic activity">
    <reaction evidence="13">
        <text>L-leucine + 2-oxoglutarate = 4-methyl-2-oxopentanoate + L-glutamate</text>
        <dbReference type="Rhea" id="RHEA:18321"/>
        <dbReference type="ChEBI" id="CHEBI:16810"/>
        <dbReference type="ChEBI" id="CHEBI:17865"/>
        <dbReference type="ChEBI" id="CHEBI:29985"/>
        <dbReference type="ChEBI" id="CHEBI:57427"/>
        <dbReference type="EC" id="2.6.1.42"/>
    </reaction>
</comment>
<dbReference type="PANTHER" id="PTHR42825:SF7">
    <property type="entry name" value="BRANCHED-CHAIN-AMINO-ACID AMINOTRANSFERASE"/>
    <property type="match status" value="1"/>
</dbReference>
<dbReference type="CDD" id="cd01557">
    <property type="entry name" value="BCAT_beta_family"/>
    <property type="match status" value="1"/>
</dbReference>
<dbReference type="GO" id="GO:0009098">
    <property type="term" value="P:L-leucine biosynthetic process"/>
    <property type="evidence" value="ECO:0007669"/>
    <property type="project" value="UniProtKB-UniPathway"/>
</dbReference>
<dbReference type="InterPro" id="IPR036038">
    <property type="entry name" value="Aminotransferase-like"/>
</dbReference>
<evidence type="ECO:0000256" key="5">
    <source>
        <dbReference type="ARBA" id="ARBA00005072"/>
    </source>
</evidence>
<evidence type="ECO:0000256" key="7">
    <source>
        <dbReference type="ARBA" id="ARBA00013053"/>
    </source>
</evidence>
<gene>
    <name evidence="15" type="ORF">GBM95_08795</name>
</gene>
<dbReference type="InterPro" id="IPR033939">
    <property type="entry name" value="BCAT_family"/>
</dbReference>
<dbReference type="UniPathway" id="UPA00049">
    <property type="reaction ID" value="UER00062"/>
</dbReference>
<dbReference type="Pfam" id="PF01063">
    <property type="entry name" value="Aminotran_4"/>
    <property type="match status" value="1"/>
</dbReference>
<comment type="pathway">
    <text evidence="3">Amino-acid biosynthesis; L-isoleucine biosynthesis; L-isoleucine from 2-oxobutanoate: step 4/4.</text>
</comment>
<comment type="catalytic activity">
    <reaction evidence="12">
        <text>L-isoleucine + 2-oxoglutarate = (S)-3-methyl-2-oxopentanoate + L-glutamate</text>
        <dbReference type="Rhea" id="RHEA:24801"/>
        <dbReference type="ChEBI" id="CHEBI:16810"/>
        <dbReference type="ChEBI" id="CHEBI:29985"/>
        <dbReference type="ChEBI" id="CHEBI:35146"/>
        <dbReference type="ChEBI" id="CHEBI:58045"/>
        <dbReference type="EC" id="2.6.1.42"/>
    </reaction>
</comment>
<feature type="modified residue" description="N6-(pyridoxal phosphate)lysine" evidence="14">
    <location>
        <position position="185"/>
    </location>
</feature>
<dbReference type="Gene3D" id="3.20.10.10">
    <property type="entry name" value="D-amino Acid Aminotransferase, subunit A, domain 2"/>
    <property type="match status" value="1"/>
</dbReference>
<comment type="catalytic activity">
    <reaction evidence="11">
        <text>L-valine + 2-oxoglutarate = 3-methyl-2-oxobutanoate + L-glutamate</text>
        <dbReference type="Rhea" id="RHEA:24813"/>
        <dbReference type="ChEBI" id="CHEBI:11851"/>
        <dbReference type="ChEBI" id="CHEBI:16810"/>
        <dbReference type="ChEBI" id="CHEBI:29985"/>
        <dbReference type="ChEBI" id="CHEBI:57762"/>
        <dbReference type="EC" id="2.6.1.42"/>
    </reaction>
</comment>
<dbReference type="PANTHER" id="PTHR42825">
    <property type="entry name" value="AMINO ACID AMINOTRANSFERASE"/>
    <property type="match status" value="1"/>
</dbReference>
<dbReference type="NCBIfam" id="TIGR01123">
    <property type="entry name" value="ilvE_II"/>
    <property type="match status" value="1"/>
</dbReference>
<evidence type="ECO:0000256" key="10">
    <source>
        <dbReference type="ARBA" id="ARBA00022898"/>
    </source>
</evidence>
<dbReference type="FunFam" id="3.30.470.10:FF:000004">
    <property type="entry name" value="Branched-chain-amino-acid aminotransferase"/>
    <property type="match status" value="1"/>
</dbReference>
<keyword evidence="9 15" id="KW-0808">Transferase</keyword>
<dbReference type="InterPro" id="IPR005786">
    <property type="entry name" value="B_amino_transII"/>
</dbReference>
<dbReference type="NCBIfam" id="NF009897">
    <property type="entry name" value="PRK13357.1"/>
    <property type="match status" value="1"/>
</dbReference>
<keyword evidence="8 15" id="KW-0032">Aminotransferase</keyword>
<name>A0A6I1EMF2_9BURK</name>
<evidence type="ECO:0000256" key="2">
    <source>
        <dbReference type="ARBA" id="ARBA00003109"/>
    </source>
</evidence>
<evidence type="ECO:0000256" key="8">
    <source>
        <dbReference type="ARBA" id="ARBA00022576"/>
    </source>
</evidence>
<dbReference type="InterPro" id="IPR043132">
    <property type="entry name" value="BCAT-like_C"/>
</dbReference>
<evidence type="ECO:0000256" key="11">
    <source>
        <dbReference type="ARBA" id="ARBA00048212"/>
    </source>
</evidence>
<dbReference type="GO" id="GO:0009097">
    <property type="term" value="P:isoleucine biosynthetic process"/>
    <property type="evidence" value="ECO:0007669"/>
    <property type="project" value="UniProtKB-UniPathway"/>
</dbReference>
<dbReference type="EC" id="2.6.1.42" evidence="7"/>
<comment type="similarity">
    <text evidence="6">Belongs to the class-IV pyridoxal-phosphate-dependent aminotransferase family.</text>
</comment>
<protein>
    <recommendedName>
        <fullName evidence="7">branched-chain-amino-acid transaminase</fullName>
        <ecNumber evidence="7">2.6.1.42</ecNumber>
    </recommendedName>
</protein>
<keyword evidence="10" id="KW-0663">Pyridoxal phosphate</keyword>
<evidence type="ECO:0000256" key="14">
    <source>
        <dbReference type="PIRSR" id="PIRSR006468-1"/>
    </source>
</evidence>
<evidence type="ECO:0000256" key="3">
    <source>
        <dbReference type="ARBA" id="ARBA00004824"/>
    </source>
</evidence>
<dbReference type="UniPathway" id="UPA00048">
    <property type="reaction ID" value="UER00073"/>
</dbReference>
<dbReference type="PIRSF" id="PIRSF006468">
    <property type="entry name" value="BCAT1"/>
    <property type="match status" value="1"/>
</dbReference>
<sequence length="342" mass="38286">MEPKKDIDWSKLGFGYTATEYRWQATWENGSWTEDGLVEDPKLHLYESACVFQYSQSCFEGLKAYRTKEGKIVTFRPDMNAERMYNSAQRLEMPPLPKELFLKSIDEVVRANAQWVPPYGTGCSLYIRPFMIGSGPQIGVAPAPSYLYRVFVMPVGAYFKGAVKPLKLCVSDFDRAAPHGTGDIKAGLNYAMSLHPTMEAHRNGYAENLYLDPQTRTYVEETGGANILFVDQDNTLVVPKSNSILPSITRRSLVYVGEHYLGLKVVERQVRFDEIKNFKECCLCGTAAVLAPVGLIHTHEGDIMIPSGMDKMGEVCTKLRTTLTGIQDGAIEAPKGWIREIC</sequence>
<dbReference type="InterPro" id="IPR043131">
    <property type="entry name" value="BCAT-like_N"/>
</dbReference>
<evidence type="ECO:0000313" key="16">
    <source>
        <dbReference type="Proteomes" id="UP000430564"/>
    </source>
</evidence>
<organism evidence="15 16">
    <name type="scientific">Sutterella seckii</name>
    <dbReference type="NCBI Taxonomy" id="1944635"/>
    <lineage>
        <taxon>Bacteria</taxon>
        <taxon>Pseudomonadati</taxon>
        <taxon>Pseudomonadota</taxon>
        <taxon>Betaproteobacteria</taxon>
        <taxon>Burkholderiales</taxon>
        <taxon>Sutterellaceae</taxon>
        <taxon>Sutterella</taxon>
    </lineage>
</organism>
<dbReference type="GO" id="GO:0004084">
    <property type="term" value="F:branched-chain-amino-acid transaminase activity"/>
    <property type="evidence" value="ECO:0007669"/>
    <property type="project" value="UniProtKB-EC"/>
</dbReference>
<dbReference type="InterPro" id="IPR001544">
    <property type="entry name" value="Aminotrans_IV"/>
</dbReference>
<evidence type="ECO:0000256" key="4">
    <source>
        <dbReference type="ARBA" id="ARBA00004931"/>
    </source>
</evidence>
<dbReference type="EMBL" id="WEHX01000068">
    <property type="protein sequence ID" value="KAB7656692.1"/>
    <property type="molecule type" value="Genomic_DNA"/>
</dbReference>
<evidence type="ECO:0000256" key="9">
    <source>
        <dbReference type="ARBA" id="ARBA00022679"/>
    </source>
</evidence>
<dbReference type="UniPathway" id="UPA00047">
    <property type="reaction ID" value="UER00058"/>
</dbReference>
<comment type="function">
    <text evidence="2">Acts on leucine, isoleucine and valine.</text>
</comment>
<dbReference type="RefSeq" id="WP_152158757.1">
    <property type="nucleotide sequence ID" value="NZ_WEHX01000068.1"/>
</dbReference>
<comment type="pathway">
    <text evidence="5">Amino-acid biosynthesis; L-leucine biosynthesis; L-leucine from 3-methyl-2-oxobutanoate: step 4/4.</text>
</comment>
<dbReference type="SUPFAM" id="SSF56752">
    <property type="entry name" value="D-aminoacid aminotransferase-like PLP-dependent enzymes"/>
    <property type="match status" value="1"/>
</dbReference>
<evidence type="ECO:0000256" key="1">
    <source>
        <dbReference type="ARBA" id="ARBA00001933"/>
    </source>
</evidence>
<dbReference type="Gene3D" id="3.30.470.10">
    <property type="match status" value="1"/>
</dbReference>
<evidence type="ECO:0000313" key="15">
    <source>
        <dbReference type="EMBL" id="KAB7656692.1"/>
    </source>
</evidence>
<proteinExistence type="inferred from homology"/>
<dbReference type="Proteomes" id="UP000430564">
    <property type="component" value="Unassembled WGS sequence"/>
</dbReference>